<keyword evidence="9" id="KW-1185">Reference proteome</keyword>
<name>A0A1X7IAJ7_9BACT</name>
<feature type="binding site" evidence="6">
    <location>
        <position position="310"/>
    </location>
    <ligand>
        <name>substrate</name>
    </ligand>
</feature>
<dbReference type="SUPFAM" id="SSF51556">
    <property type="entry name" value="Metallo-dependent hydrolases"/>
    <property type="match status" value="1"/>
</dbReference>
<comment type="cofactor">
    <cofactor evidence="6">
        <name>Zn(2+)</name>
        <dbReference type="ChEBI" id="CHEBI:29105"/>
    </cofactor>
    <text evidence="6">Binds 2 Zn(2+) ions per subunit.</text>
</comment>
<evidence type="ECO:0000256" key="2">
    <source>
        <dbReference type="ARBA" id="ARBA00010286"/>
    </source>
</evidence>
<dbReference type="InterPro" id="IPR032466">
    <property type="entry name" value="Metal_Hydrolase"/>
</dbReference>
<feature type="binding site" evidence="6">
    <location>
        <position position="153"/>
    </location>
    <ligand>
        <name>Zn(2+)</name>
        <dbReference type="ChEBI" id="CHEBI:29105"/>
        <label>2</label>
    </ligand>
</feature>
<evidence type="ECO:0000259" key="7">
    <source>
        <dbReference type="Pfam" id="PF01979"/>
    </source>
</evidence>
<comment type="function">
    <text evidence="1 6">Catalyzes the reversible cyclization of carbamoyl aspartate to dihydroorotate.</text>
</comment>
<dbReference type="InterPro" id="IPR004722">
    <property type="entry name" value="DHOase"/>
</dbReference>
<feature type="binding site" evidence="6">
    <location>
        <position position="233"/>
    </location>
    <ligand>
        <name>Zn(2+)</name>
        <dbReference type="ChEBI" id="CHEBI:29105"/>
        <label>2</label>
    </ligand>
</feature>
<dbReference type="SUPFAM" id="SSF51338">
    <property type="entry name" value="Composite domain of metallo-dependent hydrolases"/>
    <property type="match status" value="1"/>
</dbReference>
<dbReference type="Pfam" id="PF01979">
    <property type="entry name" value="Amidohydro_1"/>
    <property type="match status" value="1"/>
</dbReference>
<protein>
    <recommendedName>
        <fullName evidence="6">Dihydroorotase</fullName>
        <shortName evidence="6">DHOase</shortName>
        <ecNumber evidence="6">3.5.2.3</ecNumber>
    </recommendedName>
</protein>
<keyword evidence="5 6" id="KW-0665">Pyrimidine biosynthesis</keyword>
<dbReference type="PANTHER" id="PTHR43668">
    <property type="entry name" value="ALLANTOINASE"/>
    <property type="match status" value="1"/>
</dbReference>
<sequence>MRKLFRGAQVIDPSQNLDSQMDILVEDGYVGWIGKGKPFHEGDVQEVDLHGLTLFPGLIDVHVHFREPGQEHKETIYTGGLAAVSGGFSQVIAMANTSPTVDSVDVLSSVMKKGKASPVRFNSVGAVTLGLKGRELAPMEAMAASGAVAFSDDGLTVADPSVMMKAFEKAASLGLPISVHCEDPLLWGDRTINRGAISERLSLQGVDATAEEAIIQRDILFAAKTGANVHVQHVSTALGVDIIRKAKADGIKVSAEVTPHHLLLTDDDVLTKGTNGKMSPPLRTKKDTLALQEALTDGTIDVIATDHAPHSDDEKAKSMMEAPNGIVGLETCLSLILSELVGKGKLGLSRMVQAMSCTPAALFGLPGGSLRPGSVADMTAVDMESSWVVDPAHFLSKAKNTPFAGMSLKGRGVMTVISGEIVFTSKK</sequence>
<reference evidence="9" key="1">
    <citation type="submission" date="2017-04" db="EMBL/GenBank/DDBJ databases">
        <authorList>
            <person name="Varghese N."/>
            <person name="Submissions S."/>
        </authorList>
    </citation>
    <scope>NUCLEOTIDE SEQUENCE [LARGE SCALE GENOMIC DNA]</scope>
    <source>
        <strain evidence="9">USBA 82</strain>
    </source>
</reference>
<feature type="binding site" evidence="6">
    <location>
        <position position="153"/>
    </location>
    <ligand>
        <name>Zn(2+)</name>
        <dbReference type="ChEBI" id="CHEBI:29105"/>
        <label>1</label>
    </ligand>
</feature>
<comment type="similarity">
    <text evidence="2 6">Belongs to the metallo-dependent hydrolases superfamily. DHOase family. Class I DHOase subfamily.</text>
</comment>
<feature type="binding site" evidence="6">
    <location>
        <position position="96"/>
    </location>
    <ligand>
        <name>substrate</name>
    </ligand>
</feature>
<evidence type="ECO:0000256" key="6">
    <source>
        <dbReference type="HAMAP-Rule" id="MF_00220"/>
    </source>
</evidence>
<comment type="pathway">
    <text evidence="6">Pyrimidine metabolism; UMP biosynthesis via de novo pathway; (S)-dihydroorotate from bicarbonate: step 3/3.</text>
</comment>
<dbReference type="InterPro" id="IPR002195">
    <property type="entry name" value="Dihydroorotase_CS"/>
</dbReference>
<dbReference type="UniPathway" id="UPA00070">
    <property type="reaction ID" value="UER00117"/>
</dbReference>
<dbReference type="GO" id="GO:0004038">
    <property type="term" value="F:allantoinase activity"/>
    <property type="evidence" value="ECO:0007669"/>
    <property type="project" value="TreeGrafter"/>
</dbReference>
<keyword evidence="6" id="KW-0862">Zinc</keyword>
<dbReference type="CDD" id="cd01317">
    <property type="entry name" value="DHOase_IIa"/>
    <property type="match status" value="1"/>
</dbReference>
<dbReference type="InterPro" id="IPR050138">
    <property type="entry name" value="DHOase/Allantoinase_Hydrolase"/>
</dbReference>
<feature type="binding site" evidence="6">
    <location>
        <begin position="64"/>
        <end position="66"/>
    </location>
    <ligand>
        <name>substrate</name>
    </ligand>
</feature>
<dbReference type="InterPro" id="IPR011059">
    <property type="entry name" value="Metal-dep_hydrolase_composite"/>
</dbReference>
<feature type="domain" description="Amidohydrolase-related" evidence="7">
    <location>
        <begin position="53"/>
        <end position="422"/>
    </location>
</feature>
<proteinExistence type="inferred from homology"/>
<evidence type="ECO:0000313" key="9">
    <source>
        <dbReference type="Proteomes" id="UP000193355"/>
    </source>
</evidence>
<organism evidence="8 9">
    <name type="scientific">Dethiosulfovibrio salsuginis</name>
    <dbReference type="NCBI Taxonomy" id="561720"/>
    <lineage>
        <taxon>Bacteria</taxon>
        <taxon>Thermotogati</taxon>
        <taxon>Synergistota</taxon>
        <taxon>Synergistia</taxon>
        <taxon>Synergistales</taxon>
        <taxon>Dethiosulfovibrionaceae</taxon>
        <taxon>Dethiosulfovibrio</taxon>
    </lineage>
</organism>
<dbReference type="GO" id="GO:0004151">
    <property type="term" value="F:dihydroorotase activity"/>
    <property type="evidence" value="ECO:0007669"/>
    <property type="project" value="UniProtKB-UniRule"/>
</dbReference>
<keyword evidence="3 6" id="KW-0479">Metal-binding</keyword>
<dbReference type="HAMAP" id="MF_00220_B">
    <property type="entry name" value="PyrC_classI_B"/>
    <property type="match status" value="1"/>
</dbReference>
<feature type="binding site" evidence="6">
    <location>
        <position position="62"/>
    </location>
    <ligand>
        <name>Zn(2+)</name>
        <dbReference type="ChEBI" id="CHEBI:29105"/>
        <label>1</label>
    </ligand>
</feature>
<dbReference type="EMBL" id="FXBB01000001">
    <property type="protein sequence ID" value="SMG10986.1"/>
    <property type="molecule type" value="Genomic_DNA"/>
</dbReference>
<dbReference type="EC" id="3.5.2.3" evidence="6"/>
<dbReference type="PROSITE" id="PS00483">
    <property type="entry name" value="DIHYDROOROTASE_2"/>
    <property type="match status" value="1"/>
</dbReference>
<dbReference type="Gene3D" id="2.30.40.10">
    <property type="entry name" value="Urease, subunit C, domain 1"/>
    <property type="match status" value="1"/>
</dbReference>
<dbReference type="PROSITE" id="PS00482">
    <property type="entry name" value="DIHYDROOROTASE_1"/>
    <property type="match status" value="1"/>
</dbReference>
<evidence type="ECO:0000256" key="1">
    <source>
        <dbReference type="ARBA" id="ARBA00002368"/>
    </source>
</evidence>
<keyword evidence="4 6" id="KW-0378">Hydrolase</keyword>
<dbReference type="PANTHER" id="PTHR43668:SF2">
    <property type="entry name" value="ALLANTOINASE"/>
    <property type="match status" value="1"/>
</dbReference>
<dbReference type="NCBIfam" id="TIGR00857">
    <property type="entry name" value="pyrC_multi"/>
    <property type="match status" value="1"/>
</dbReference>
<accession>A0A1X7IAJ7</accession>
<dbReference type="GO" id="GO:0044205">
    <property type="term" value="P:'de novo' UMP biosynthetic process"/>
    <property type="evidence" value="ECO:0007669"/>
    <property type="project" value="UniProtKB-UniRule"/>
</dbReference>
<dbReference type="GO" id="GO:0006145">
    <property type="term" value="P:purine nucleobase catabolic process"/>
    <property type="evidence" value="ECO:0007669"/>
    <property type="project" value="TreeGrafter"/>
</dbReference>
<evidence type="ECO:0000256" key="5">
    <source>
        <dbReference type="ARBA" id="ARBA00022975"/>
    </source>
</evidence>
<dbReference type="STRING" id="561720.SAMN06275492_101233"/>
<dbReference type="Proteomes" id="UP000193355">
    <property type="component" value="Unassembled WGS sequence"/>
</dbReference>
<dbReference type="GO" id="GO:0008270">
    <property type="term" value="F:zinc ion binding"/>
    <property type="evidence" value="ECO:0007669"/>
    <property type="project" value="UniProtKB-UniRule"/>
</dbReference>
<evidence type="ECO:0000256" key="4">
    <source>
        <dbReference type="ARBA" id="ARBA00022801"/>
    </source>
</evidence>
<comment type="catalytic activity">
    <reaction evidence="6">
        <text>(S)-dihydroorotate + H2O = N-carbamoyl-L-aspartate + H(+)</text>
        <dbReference type="Rhea" id="RHEA:24296"/>
        <dbReference type="ChEBI" id="CHEBI:15377"/>
        <dbReference type="ChEBI" id="CHEBI:15378"/>
        <dbReference type="ChEBI" id="CHEBI:30864"/>
        <dbReference type="ChEBI" id="CHEBI:32814"/>
        <dbReference type="EC" id="3.5.2.3"/>
    </reaction>
</comment>
<evidence type="ECO:0000256" key="3">
    <source>
        <dbReference type="ARBA" id="ARBA00022723"/>
    </source>
</evidence>
<evidence type="ECO:0000313" key="8">
    <source>
        <dbReference type="EMBL" id="SMG10986.1"/>
    </source>
</evidence>
<gene>
    <name evidence="6" type="primary">pyrC</name>
    <name evidence="8" type="ORF">SAMN06275492_101233</name>
</gene>
<feature type="binding site" evidence="6">
    <location>
        <position position="306"/>
    </location>
    <ligand>
        <name>Zn(2+)</name>
        <dbReference type="ChEBI" id="CHEBI:29105"/>
        <label>1</label>
    </ligand>
</feature>
<dbReference type="AlphaFoldDB" id="A0A1X7IAJ7"/>
<feature type="binding site" evidence="6">
    <location>
        <position position="180"/>
    </location>
    <ligand>
        <name>Zn(2+)</name>
        <dbReference type="ChEBI" id="CHEBI:29105"/>
        <label>2</label>
    </ligand>
</feature>
<dbReference type="InterPro" id="IPR006680">
    <property type="entry name" value="Amidohydro-rel"/>
</dbReference>
<feature type="active site" evidence="6">
    <location>
        <position position="306"/>
    </location>
</feature>
<comment type="caution">
    <text evidence="6">Lacks conserved residue(s) required for the propagation of feature annotation.</text>
</comment>
<dbReference type="GO" id="GO:0005737">
    <property type="term" value="C:cytoplasm"/>
    <property type="evidence" value="ECO:0007669"/>
    <property type="project" value="TreeGrafter"/>
</dbReference>
<dbReference type="Gene3D" id="3.20.20.140">
    <property type="entry name" value="Metal-dependent hydrolases"/>
    <property type="match status" value="1"/>
</dbReference>
<feature type="binding site" evidence="6">
    <location>
        <position position="64"/>
    </location>
    <ligand>
        <name>Zn(2+)</name>
        <dbReference type="ChEBI" id="CHEBI:29105"/>
        <label>1</label>
    </ligand>
</feature>